<evidence type="ECO:0000259" key="2">
    <source>
        <dbReference type="Pfam" id="PF14285"/>
    </source>
</evidence>
<evidence type="ECO:0000256" key="1">
    <source>
        <dbReference type="SAM" id="Phobius"/>
    </source>
</evidence>
<organism evidence="3 4">
    <name type="scientific">Cohnella herbarum</name>
    <dbReference type="NCBI Taxonomy" id="2728023"/>
    <lineage>
        <taxon>Bacteria</taxon>
        <taxon>Bacillati</taxon>
        <taxon>Bacillota</taxon>
        <taxon>Bacilli</taxon>
        <taxon>Bacillales</taxon>
        <taxon>Paenibacillaceae</taxon>
        <taxon>Cohnella</taxon>
    </lineage>
</organism>
<dbReference type="KEGG" id="cheb:HH215_30505"/>
<feature type="transmembrane region" description="Helical" evidence="1">
    <location>
        <begin position="53"/>
        <end position="71"/>
    </location>
</feature>
<keyword evidence="1" id="KW-0812">Transmembrane</keyword>
<proteinExistence type="predicted"/>
<name>A0A7Z2ZQJ1_9BACL</name>
<dbReference type="InterPro" id="IPR025377">
    <property type="entry name" value="DUF4367"/>
</dbReference>
<protein>
    <submittedName>
        <fullName evidence="3">DUF4367 domain-containing protein</fullName>
    </submittedName>
</protein>
<sequence length="264" mass="29424">MNKDQFDQMFDAAFEVSSKQFNDNVSIDHRPSWLRVQQRLSARRKRRNRFSRLSKLSVIAASVLIGAAIFGNSQATKAIDPIYTTIKEYPSGLLGFFMGRSEDQNTSQAETPSHEYLEGLDVQKINENLIMANVSKAQAGHLLSFEAPMFQYSPSGYSFYQAQVYFYDGNDKADQAIYLFNTEEGKFMTVQLRKLPQDTTGFGMNAEAEGVTVTKVDLSDGPAILTSATDGSNALDTISHGLQITLSGVVPKDELIEMYEGMYE</sequence>
<dbReference type="RefSeq" id="WP_169283328.1">
    <property type="nucleotide sequence ID" value="NZ_CP051680.1"/>
</dbReference>
<gene>
    <name evidence="3" type="ORF">HH215_30505</name>
</gene>
<keyword evidence="1" id="KW-0472">Membrane</keyword>
<accession>A0A7Z2ZQJ1</accession>
<dbReference type="AlphaFoldDB" id="A0A7Z2ZQJ1"/>
<dbReference type="EMBL" id="CP051680">
    <property type="protein sequence ID" value="QJD87082.1"/>
    <property type="molecule type" value="Genomic_DNA"/>
</dbReference>
<keyword evidence="4" id="KW-1185">Reference proteome</keyword>
<evidence type="ECO:0000313" key="4">
    <source>
        <dbReference type="Proteomes" id="UP000502248"/>
    </source>
</evidence>
<evidence type="ECO:0000313" key="3">
    <source>
        <dbReference type="EMBL" id="QJD87082.1"/>
    </source>
</evidence>
<reference evidence="3 4" key="1">
    <citation type="submission" date="2020-04" db="EMBL/GenBank/DDBJ databases">
        <title>Genome sequencing of novel species.</title>
        <authorList>
            <person name="Heo J."/>
            <person name="Kim S.-J."/>
            <person name="Kim J.-S."/>
            <person name="Hong S.-B."/>
            <person name="Kwon S.-W."/>
        </authorList>
    </citation>
    <scope>NUCLEOTIDE SEQUENCE [LARGE SCALE GENOMIC DNA]</scope>
    <source>
        <strain evidence="3 4">MFER-1</strain>
    </source>
</reference>
<feature type="domain" description="DUF4367" evidence="2">
    <location>
        <begin position="150"/>
        <end position="262"/>
    </location>
</feature>
<keyword evidence="1" id="KW-1133">Transmembrane helix</keyword>
<dbReference type="Proteomes" id="UP000502248">
    <property type="component" value="Chromosome"/>
</dbReference>
<dbReference type="Pfam" id="PF14285">
    <property type="entry name" value="DUF4367"/>
    <property type="match status" value="1"/>
</dbReference>